<feature type="compositionally biased region" description="Basic and acidic residues" evidence="1">
    <location>
        <begin position="118"/>
        <end position="127"/>
    </location>
</feature>
<evidence type="ECO:0000256" key="1">
    <source>
        <dbReference type="SAM" id="MobiDB-lite"/>
    </source>
</evidence>
<dbReference type="Proteomes" id="UP000241885">
    <property type="component" value="Chromosome"/>
</dbReference>
<dbReference type="KEGG" id="tak:Tharo_0689"/>
<feature type="transmembrane region" description="Helical" evidence="2">
    <location>
        <begin position="62"/>
        <end position="84"/>
    </location>
</feature>
<feature type="region of interest" description="Disordered" evidence="1">
    <location>
        <begin position="105"/>
        <end position="127"/>
    </location>
</feature>
<dbReference type="InterPro" id="IPR022213">
    <property type="entry name" value="DUF3742"/>
</dbReference>
<evidence type="ECO:0000256" key="2">
    <source>
        <dbReference type="SAM" id="Phobius"/>
    </source>
</evidence>
<keyword evidence="4" id="KW-1185">Reference proteome</keyword>
<organism evidence="3 4">
    <name type="scientific">Thauera aromatica K172</name>
    <dbReference type="NCBI Taxonomy" id="44139"/>
    <lineage>
        <taxon>Bacteria</taxon>
        <taxon>Pseudomonadati</taxon>
        <taxon>Pseudomonadota</taxon>
        <taxon>Betaproteobacteria</taxon>
        <taxon>Rhodocyclales</taxon>
        <taxon>Zoogloeaceae</taxon>
        <taxon>Thauera</taxon>
    </lineage>
</organism>
<name>A0A2R4BJZ8_THAAR</name>
<feature type="transmembrane region" description="Helical" evidence="2">
    <location>
        <begin position="38"/>
        <end position="56"/>
    </location>
</feature>
<sequence>MTTMSTTTRISTAERLGRSFGRGWRAYARGERRASNWLVSKGVPVAGATVLLWVVKLAVLGVLLYSAFWLALLLVCVVAVGWAANQSHSDEEFHLQFPTTLEELRETPGYDPNLYNDTSHEMYKDDD</sequence>
<dbReference type="AlphaFoldDB" id="A0A2R4BJZ8"/>
<evidence type="ECO:0000313" key="4">
    <source>
        <dbReference type="Proteomes" id="UP000241885"/>
    </source>
</evidence>
<protein>
    <submittedName>
        <fullName evidence="3">DUF3742 protein</fullName>
    </submittedName>
</protein>
<keyword evidence="2" id="KW-0812">Transmembrane</keyword>
<gene>
    <name evidence="3" type="ORF">Tharo_0689</name>
</gene>
<evidence type="ECO:0000313" key="3">
    <source>
        <dbReference type="EMBL" id="AVR87631.1"/>
    </source>
</evidence>
<proteinExistence type="predicted"/>
<accession>A0A2R4BJZ8</accession>
<dbReference type="EMBL" id="CP028339">
    <property type="protein sequence ID" value="AVR87631.1"/>
    <property type="molecule type" value="Genomic_DNA"/>
</dbReference>
<reference evidence="3 4" key="1">
    <citation type="submission" date="2018-03" db="EMBL/GenBank/DDBJ databases">
        <title>Complete genome sequence of Thauera aromatica, a model organism for studying aromatic compound degradation under denitrifying conditions.</title>
        <authorList>
            <person name="Lo H.-Y."/>
            <person name="Goris T."/>
            <person name="Boll M."/>
            <person name="Mueller J.A."/>
        </authorList>
    </citation>
    <scope>NUCLEOTIDE SEQUENCE [LARGE SCALE GENOMIC DNA]</scope>
    <source>
        <strain evidence="3 4">K172</strain>
    </source>
</reference>
<keyword evidence="2" id="KW-0472">Membrane</keyword>
<keyword evidence="2" id="KW-1133">Transmembrane helix</keyword>
<dbReference type="Pfam" id="PF12553">
    <property type="entry name" value="DUF3742"/>
    <property type="match status" value="1"/>
</dbReference>